<dbReference type="GeneID" id="7837986"/>
<dbReference type="RefSeq" id="XP_001012853.2">
    <property type="nucleotide sequence ID" value="XM_001012853.2"/>
</dbReference>
<reference evidence="2" key="1">
    <citation type="journal article" date="2006" name="PLoS Biol.">
        <title>Macronuclear genome sequence of the ciliate Tetrahymena thermophila, a model eukaryote.</title>
        <authorList>
            <person name="Eisen J.A."/>
            <person name="Coyne R.S."/>
            <person name="Wu M."/>
            <person name="Wu D."/>
            <person name="Thiagarajan M."/>
            <person name="Wortman J.R."/>
            <person name="Badger J.H."/>
            <person name="Ren Q."/>
            <person name="Amedeo P."/>
            <person name="Jones K.M."/>
            <person name="Tallon L.J."/>
            <person name="Delcher A.L."/>
            <person name="Salzberg S.L."/>
            <person name="Silva J.C."/>
            <person name="Haas B.J."/>
            <person name="Majoros W.H."/>
            <person name="Farzad M."/>
            <person name="Carlton J.M."/>
            <person name="Smith R.K. Jr."/>
            <person name="Garg J."/>
            <person name="Pearlman R.E."/>
            <person name="Karrer K.M."/>
            <person name="Sun L."/>
            <person name="Manning G."/>
            <person name="Elde N.C."/>
            <person name="Turkewitz A.P."/>
            <person name="Asai D.J."/>
            <person name="Wilkes D.E."/>
            <person name="Wang Y."/>
            <person name="Cai H."/>
            <person name="Collins K."/>
            <person name="Stewart B.A."/>
            <person name="Lee S.R."/>
            <person name="Wilamowska K."/>
            <person name="Weinberg Z."/>
            <person name="Ruzzo W.L."/>
            <person name="Wloga D."/>
            <person name="Gaertig J."/>
            <person name="Frankel J."/>
            <person name="Tsao C.-C."/>
            <person name="Gorovsky M.A."/>
            <person name="Keeling P.J."/>
            <person name="Waller R.F."/>
            <person name="Patron N.J."/>
            <person name="Cherry J.M."/>
            <person name="Stover N.A."/>
            <person name="Krieger C.J."/>
            <person name="del Toro C."/>
            <person name="Ryder H.F."/>
            <person name="Williamson S.C."/>
            <person name="Barbeau R.A."/>
            <person name="Hamilton E.P."/>
            <person name="Orias E."/>
        </authorList>
    </citation>
    <scope>NUCLEOTIDE SEQUENCE [LARGE SCALE GENOMIC DNA]</scope>
    <source>
        <strain evidence="2">SB210</strain>
    </source>
</reference>
<dbReference type="KEGG" id="tet:TTHERM_00093990"/>
<gene>
    <name evidence="1" type="ORF">TTHERM_00093990</name>
</gene>
<accession>Q235Z2</accession>
<protein>
    <submittedName>
        <fullName evidence="1">Uncharacterized protein</fullName>
    </submittedName>
</protein>
<dbReference type="Proteomes" id="UP000009168">
    <property type="component" value="Unassembled WGS sequence"/>
</dbReference>
<keyword evidence="2" id="KW-1185">Reference proteome</keyword>
<organism evidence="1 2">
    <name type="scientific">Tetrahymena thermophila (strain SB210)</name>
    <dbReference type="NCBI Taxonomy" id="312017"/>
    <lineage>
        <taxon>Eukaryota</taxon>
        <taxon>Sar</taxon>
        <taxon>Alveolata</taxon>
        <taxon>Ciliophora</taxon>
        <taxon>Intramacronucleata</taxon>
        <taxon>Oligohymenophorea</taxon>
        <taxon>Hymenostomatida</taxon>
        <taxon>Tetrahymenina</taxon>
        <taxon>Tetrahymenidae</taxon>
        <taxon>Tetrahymena</taxon>
    </lineage>
</organism>
<evidence type="ECO:0000313" key="2">
    <source>
        <dbReference type="Proteomes" id="UP000009168"/>
    </source>
</evidence>
<evidence type="ECO:0000313" key="1">
    <source>
        <dbReference type="EMBL" id="EAR92608.2"/>
    </source>
</evidence>
<sequence>MSVKKSVRRSLYGDSIGLQNFLQQDILKNSPRSLYQPSIDTQREESTQANSISAQSKRLNSIVKSKRSTSINIARGNSAYNSSEVDVNNYEKNTNNYQHLFTRNQSPTSCRDFAFSLRYPMNLKTIQGSQKKETSPPKCYEETINKKFVNADFQLPSERPQEFDHLIRKRVGPTIGHIQLGFEVGLRNYSRSPKEQSQEREWDPTQFKDNSNKTVFLPSIQQEIKLKKTLKRPAKRNIHLYKQYMKQFEIDALYLLLLLQQLLNKLTKSFDKSDGQQNYPQYTDKIVRSKNYNEMTPLKKYEKDGDKPINQLKWELNLNNYSNKPKQTFTDKENE</sequence>
<dbReference type="AlphaFoldDB" id="Q235Z2"/>
<dbReference type="InParanoid" id="Q235Z2"/>
<proteinExistence type="predicted"/>
<dbReference type="EMBL" id="GG662749">
    <property type="protein sequence ID" value="EAR92608.2"/>
    <property type="molecule type" value="Genomic_DNA"/>
</dbReference>
<name>Q235Z2_TETTS</name>
<dbReference type="HOGENOM" id="CLU_978211_0_0_1"/>